<evidence type="ECO:0000256" key="1">
    <source>
        <dbReference type="ARBA" id="ARBA00004651"/>
    </source>
</evidence>
<dbReference type="InterPro" id="IPR039421">
    <property type="entry name" value="Type_1_exporter"/>
</dbReference>
<dbReference type="EMBL" id="SMAL01000006">
    <property type="protein sequence ID" value="TCT14365.1"/>
    <property type="molecule type" value="Genomic_DNA"/>
</dbReference>
<feature type="transmembrane region" description="Helical" evidence="7">
    <location>
        <begin position="166"/>
        <end position="181"/>
    </location>
</feature>
<dbReference type="PROSITE" id="PS50893">
    <property type="entry name" value="ABC_TRANSPORTER_2"/>
    <property type="match status" value="1"/>
</dbReference>
<gene>
    <name evidence="10" type="ORF">EDC18_106169</name>
</gene>
<organism evidence="10 11">
    <name type="scientific">Natranaerovirga pectinivora</name>
    <dbReference type="NCBI Taxonomy" id="682400"/>
    <lineage>
        <taxon>Bacteria</taxon>
        <taxon>Bacillati</taxon>
        <taxon>Bacillota</taxon>
        <taxon>Clostridia</taxon>
        <taxon>Lachnospirales</taxon>
        <taxon>Natranaerovirgaceae</taxon>
        <taxon>Natranaerovirga</taxon>
    </lineage>
</organism>
<feature type="transmembrane region" description="Helical" evidence="7">
    <location>
        <begin position="247"/>
        <end position="272"/>
    </location>
</feature>
<dbReference type="GO" id="GO:0016887">
    <property type="term" value="F:ATP hydrolysis activity"/>
    <property type="evidence" value="ECO:0007669"/>
    <property type="project" value="InterPro"/>
</dbReference>
<reference evidence="10 11" key="1">
    <citation type="submission" date="2019-03" db="EMBL/GenBank/DDBJ databases">
        <title>Genomic Encyclopedia of Type Strains, Phase IV (KMG-IV): sequencing the most valuable type-strain genomes for metagenomic binning, comparative biology and taxonomic classification.</title>
        <authorList>
            <person name="Goeker M."/>
        </authorList>
    </citation>
    <scope>NUCLEOTIDE SEQUENCE [LARGE SCALE GENOMIC DNA]</scope>
    <source>
        <strain evidence="10 11">DSM 24629</strain>
    </source>
</reference>
<evidence type="ECO:0000313" key="11">
    <source>
        <dbReference type="Proteomes" id="UP000294902"/>
    </source>
</evidence>
<keyword evidence="3" id="KW-0547">Nucleotide-binding</keyword>
<dbReference type="SUPFAM" id="SSF90123">
    <property type="entry name" value="ABC transporter transmembrane region"/>
    <property type="match status" value="1"/>
</dbReference>
<dbReference type="Pfam" id="PF00005">
    <property type="entry name" value="ABC_tran"/>
    <property type="match status" value="1"/>
</dbReference>
<evidence type="ECO:0000256" key="2">
    <source>
        <dbReference type="ARBA" id="ARBA00022692"/>
    </source>
</evidence>
<dbReference type="Gene3D" id="1.20.1560.10">
    <property type="entry name" value="ABC transporter type 1, transmembrane domain"/>
    <property type="match status" value="1"/>
</dbReference>
<accession>A0A4R3MQ13</accession>
<keyword evidence="6 7" id="KW-0472">Membrane</keyword>
<dbReference type="InterPro" id="IPR003439">
    <property type="entry name" value="ABC_transporter-like_ATP-bd"/>
</dbReference>
<dbReference type="InterPro" id="IPR027417">
    <property type="entry name" value="P-loop_NTPase"/>
</dbReference>
<evidence type="ECO:0000259" key="8">
    <source>
        <dbReference type="PROSITE" id="PS50893"/>
    </source>
</evidence>
<dbReference type="InterPro" id="IPR003593">
    <property type="entry name" value="AAA+_ATPase"/>
</dbReference>
<feature type="transmembrane region" description="Helical" evidence="7">
    <location>
        <begin position="143"/>
        <end position="160"/>
    </location>
</feature>
<dbReference type="Pfam" id="PF00664">
    <property type="entry name" value="ABC_membrane"/>
    <property type="match status" value="1"/>
</dbReference>
<dbReference type="AlphaFoldDB" id="A0A4R3MQ13"/>
<feature type="transmembrane region" description="Helical" evidence="7">
    <location>
        <begin position="61"/>
        <end position="82"/>
    </location>
</feature>
<protein>
    <submittedName>
        <fullName evidence="10">ATP-binding cassette subfamily B protein</fullName>
    </submittedName>
</protein>
<feature type="domain" description="ABC transmembrane type-1" evidence="9">
    <location>
        <begin position="25"/>
        <end position="307"/>
    </location>
</feature>
<dbReference type="Proteomes" id="UP000294902">
    <property type="component" value="Unassembled WGS sequence"/>
</dbReference>
<comment type="subcellular location">
    <subcellularLocation>
        <location evidence="1">Cell membrane</location>
        <topology evidence="1">Multi-pass membrane protein</topology>
    </subcellularLocation>
</comment>
<sequence>MKKQNDKKILKRFISYYKPHKKLFALDMACAFMIAMIDLAFPMISRHLIEKLLPNQMYNTFFIFILALVVMYVIRGVFEFIVNYWGHILGVRIEYDMRSDLFLHLQKLPFKFYDKNRTGQIMSRVVNDLFEITELAHHGPEDIFLSTIMLVGSFLVLITIDWRLTLVLYVVVVVLVWFAITQRKKLSLGFKEVKKKTASINATLENSISGVRVAKAFANEAYEVEKFRAGNNAFRGSKKYAYKRMGIFMGGMHFMIYILNVIVIAVGGYFIMVDQMSYGDLLAFILYTNTFLQPIRRLTNFVQQFESGMTGFERFLEIMDIEPDIKDSDNAIEITNVTGNIEFKNVSFSYTDEEQVLTNLNVFIKEGETLALVGPSGGGKTTICQLIPRFYEIDEGDITIDNISIKDVTLSSLRRNIGVVQQDVFLFSGTIRDNILYGRINASEEEMIEAAKKAEIHDFIISLPKGYDTEVGDRGIRLSGGQKQRISIARVFLKNPPILILDEATSALDNETEIKIQKALEKLAKGRTTLVIAHRLSTIKNADKIVVMSDEGIKEEGSHEVLLEKGGIYSKLYKAQFKGYIPDEV</sequence>
<proteinExistence type="predicted"/>
<dbReference type="InterPro" id="IPR011527">
    <property type="entry name" value="ABC1_TM_dom"/>
</dbReference>
<dbReference type="PANTHER" id="PTHR43394">
    <property type="entry name" value="ATP-DEPENDENT PERMEASE MDL1, MITOCHONDRIAL"/>
    <property type="match status" value="1"/>
</dbReference>
<dbReference type="SUPFAM" id="SSF52540">
    <property type="entry name" value="P-loop containing nucleoside triphosphate hydrolases"/>
    <property type="match status" value="1"/>
</dbReference>
<keyword evidence="5 7" id="KW-1133">Transmembrane helix</keyword>
<feature type="domain" description="ABC transporter" evidence="8">
    <location>
        <begin position="341"/>
        <end position="575"/>
    </location>
</feature>
<keyword evidence="2 7" id="KW-0812">Transmembrane</keyword>
<name>A0A4R3MQ13_9FIRM</name>
<dbReference type="CDD" id="cd18549">
    <property type="entry name" value="ABC_6TM_YwjA_like"/>
    <property type="match status" value="1"/>
</dbReference>
<dbReference type="PROSITE" id="PS00211">
    <property type="entry name" value="ABC_TRANSPORTER_1"/>
    <property type="match status" value="1"/>
</dbReference>
<evidence type="ECO:0000256" key="7">
    <source>
        <dbReference type="SAM" id="Phobius"/>
    </source>
</evidence>
<dbReference type="FunFam" id="3.40.50.300:FF:000218">
    <property type="entry name" value="Multidrug ABC transporter ATP-binding protein"/>
    <property type="match status" value="1"/>
</dbReference>
<evidence type="ECO:0000256" key="4">
    <source>
        <dbReference type="ARBA" id="ARBA00022840"/>
    </source>
</evidence>
<keyword evidence="11" id="KW-1185">Reference proteome</keyword>
<dbReference type="GO" id="GO:0005524">
    <property type="term" value="F:ATP binding"/>
    <property type="evidence" value="ECO:0007669"/>
    <property type="project" value="UniProtKB-KW"/>
</dbReference>
<dbReference type="InterPro" id="IPR017871">
    <property type="entry name" value="ABC_transporter-like_CS"/>
</dbReference>
<dbReference type="GO" id="GO:0015421">
    <property type="term" value="F:ABC-type oligopeptide transporter activity"/>
    <property type="evidence" value="ECO:0007669"/>
    <property type="project" value="TreeGrafter"/>
</dbReference>
<dbReference type="PROSITE" id="PS50929">
    <property type="entry name" value="ABC_TM1F"/>
    <property type="match status" value="1"/>
</dbReference>
<dbReference type="CDD" id="cd03251">
    <property type="entry name" value="ABCC_MsbA"/>
    <property type="match status" value="1"/>
</dbReference>
<comment type="caution">
    <text evidence="10">The sequence shown here is derived from an EMBL/GenBank/DDBJ whole genome shotgun (WGS) entry which is preliminary data.</text>
</comment>
<evidence type="ECO:0000256" key="5">
    <source>
        <dbReference type="ARBA" id="ARBA00022989"/>
    </source>
</evidence>
<dbReference type="InterPro" id="IPR036640">
    <property type="entry name" value="ABC1_TM_sf"/>
</dbReference>
<evidence type="ECO:0000313" key="10">
    <source>
        <dbReference type="EMBL" id="TCT14365.1"/>
    </source>
</evidence>
<dbReference type="PANTHER" id="PTHR43394:SF1">
    <property type="entry name" value="ATP-BINDING CASSETTE SUB-FAMILY B MEMBER 10, MITOCHONDRIAL"/>
    <property type="match status" value="1"/>
</dbReference>
<evidence type="ECO:0000256" key="3">
    <source>
        <dbReference type="ARBA" id="ARBA00022741"/>
    </source>
</evidence>
<dbReference type="GO" id="GO:0005886">
    <property type="term" value="C:plasma membrane"/>
    <property type="evidence" value="ECO:0007669"/>
    <property type="project" value="UniProtKB-SubCell"/>
</dbReference>
<dbReference type="SMART" id="SM00382">
    <property type="entry name" value="AAA"/>
    <property type="match status" value="1"/>
</dbReference>
<evidence type="ECO:0000256" key="6">
    <source>
        <dbReference type="ARBA" id="ARBA00023136"/>
    </source>
</evidence>
<dbReference type="Gene3D" id="3.40.50.300">
    <property type="entry name" value="P-loop containing nucleotide triphosphate hydrolases"/>
    <property type="match status" value="1"/>
</dbReference>
<keyword evidence="4 10" id="KW-0067">ATP-binding</keyword>
<feature type="transmembrane region" description="Helical" evidence="7">
    <location>
        <begin position="21"/>
        <end position="41"/>
    </location>
</feature>
<evidence type="ECO:0000259" key="9">
    <source>
        <dbReference type="PROSITE" id="PS50929"/>
    </source>
</evidence>